<gene>
    <name evidence="2" type="ORF">LMG31841_02484</name>
</gene>
<keyword evidence="3" id="KW-1185">Reference proteome</keyword>
<organism evidence="2 3">
    <name type="scientific">Paraburkholderia saeva</name>
    <dbReference type="NCBI Taxonomy" id="2777537"/>
    <lineage>
        <taxon>Bacteria</taxon>
        <taxon>Pseudomonadati</taxon>
        <taxon>Pseudomonadota</taxon>
        <taxon>Betaproteobacteria</taxon>
        <taxon>Burkholderiales</taxon>
        <taxon>Burkholderiaceae</taxon>
        <taxon>Paraburkholderia</taxon>
    </lineage>
</organism>
<reference evidence="2" key="1">
    <citation type="submission" date="2021-04" db="EMBL/GenBank/DDBJ databases">
        <authorList>
            <person name="Vanwijnsberghe S."/>
        </authorList>
    </citation>
    <scope>NUCLEOTIDE SEQUENCE</scope>
    <source>
        <strain evidence="2">LMG 31841</strain>
    </source>
</reference>
<dbReference type="InterPro" id="IPR010266">
    <property type="entry name" value="NnrS"/>
</dbReference>
<protein>
    <recommendedName>
        <fullName evidence="4">NnrS family protein</fullName>
    </recommendedName>
</protein>
<feature type="transmembrane region" description="Helical" evidence="1">
    <location>
        <begin position="307"/>
        <end position="325"/>
    </location>
</feature>
<feature type="transmembrane region" description="Helical" evidence="1">
    <location>
        <begin position="247"/>
        <end position="266"/>
    </location>
</feature>
<dbReference type="Pfam" id="PF05940">
    <property type="entry name" value="NnrS"/>
    <property type="match status" value="1"/>
</dbReference>
<keyword evidence="1" id="KW-0812">Transmembrane</keyword>
<dbReference type="AlphaFoldDB" id="A0A9N8X1Z3"/>
<name>A0A9N8X1Z3_9BURK</name>
<keyword evidence="1" id="KW-0472">Membrane</keyword>
<accession>A0A9N8X1Z3</accession>
<dbReference type="Proteomes" id="UP000789704">
    <property type="component" value="Unassembled WGS sequence"/>
</dbReference>
<feature type="transmembrane region" description="Helical" evidence="1">
    <location>
        <begin position="102"/>
        <end position="119"/>
    </location>
</feature>
<evidence type="ECO:0000313" key="3">
    <source>
        <dbReference type="Proteomes" id="UP000789704"/>
    </source>
</evidence>
<dbReference type="EMBL" id="CAJQZC010000004">
    <property type="protein sequence ID" value="CAG4897549.1"/>
    <property type="molecule type" value="Genomic_DNA"/>
</dbReference>
<comment type="caution">
    <text evidence="2">The sequence shown here is derived from an EMBL/GenBank/DDBJ whole genome shotgun (WGS) entry which is preliminary data.</text>
</comment>
<feature type="transmembrane region" description="Helical" evidence="1">
    <location>
        <begin position="125"/>
        <end position="143"/>
    </location>
</feature>
<evidence type="ECO:0000313" key="2">
    <source>
        <dbReference type="EMBL" id="CAG4897549.1"/>
    </source>
</evidence>
<feature type="transmembrane region" description="Helical" evidence="1">
    <location>
        <begin position="278"/>
        <end position="301"/>
    </location>
</feature>
<evidence type="ECO:0000256" key="1">
    <source>
        <dbReference type="SAM" id="Phobius"/>
    </source>
</evidence>
<keyword evidence="1" id="KW-1133">Transmembrane helix</keyword>
<feature type="transmembrane region" description="Helical" evidence="1">
    <location>
        <begin position="224"/>
        <end position="241"/>
    </location>
</feature>
<proteinExistence type="predicted"/>
<evidence type="ECO:0008006" key="4">
    <source>
        <dbReference type="Google" id="ProtNLM"/>
    </source>
</evidence>
<sequence>MKIAEPRQTFVAPPERQPSHRFALFNLGFRPLYLGGAACAAVALAVWLLVLRGVPFTGGYLLKLNPVAWHAHEMVFGFAAAIIAGFLLTAVRAWTGMTTARGVTLALLVATWLAARVLVWSGPAVPAAVIDSLFLPAAALLLLRTLRRAGNRRNYFLVPVLLLFGLLNALFHYFTLAGAADFALRCVVASIGIVVLLVSVIAGRVVPMFTANAIPGFVSRRWRPVELAVSPVTLLALFADAAQVNPFVVATLAVLACAVHAARMVAWRSYAVRRPPILLILHLAYAWIPVGFALLVLSAAGDVPHTLAVHAFTAGAIGGAIIAMITRTARGHTGKPLAADRRDIASYTLVMAGSTLRVFGPLIAPQFFLFWITAAGLCWIVGFGIYVMAYALPLCRPREDGKPG</sequence>
<dbReference type="RefSeq" id="WP_228876866.1">
    <property type="nucleotide sequence ID" value="NZ_CAJQYX010000014.1"/>
</dbReference>
<feature type="transmembrane region" description="Helical" evidence="1">
    <location>
        <begin position="74"/>
        <end position="95"/>
    </location>
</feature>
<feature type="transmembrane region" description="Helical" evidence="1">
    <location>
        <begin position="182"/>
        <end position="203"/>
    </location>
</feature>
<feature type="transmembrane region" description="Helical" evidence="1">
    <location>
        <begin position="370"/>
        <end position="392"/>
    </location>
</feature>
<feature type="transmembrane region" description="Helical" evidence="1">
    <location>
        <begin position="155"/>
        <end position="176"/>
    </location>
</feature>
<feature type="transmembrane region" description="Helical" evidence="1">
    <location>
        <begin position="32"/>
        <end position="54"/>
    </location>
</feature>